<reference evidence="2 3" key="1">
    <citation type="submission" date="2023-05" db="EMBL/GenBank/DDBJ databases">
        <title>B98-5 Cell Line De Novo Hybrid Assembly: An Optical Mapping Approach.</title>
        <authorList>
            <person name="Kananen K."/>
            <person name="Auerbach J.A."/>
            <person name="Kautto E."/>
            <person name="Blachly J.S."/>
        </authorList>
    </citation>
    <scope>NUCLEOTIDE SEQUENCE [LARGE SCALE GENOMIC DNA]</scope>
    <source>
        <strain evidence="2">B95-8</strain>
        <tissue evidence="2">Cell line</tissue>
    </source>
</reference>
<keyword evidence="2" id="KW-0407">Ion channel</keyword>
<keyword evidence="3" id="KW-1185">Reference proteome</keyword>
<keyword evidence="2" id="KW-0406">Ion transport</keyword>
<protein>
    <submittedName>
        <fullName evidence="2">Amiloride-sensitive sodium channel subunit alpha</fullName>
    </submittedName>
</protein>
<evidence type="ECO:0000313" key="2">
    <source>
        <dbReference type="EMBL" id="KAK2101492.1"/>
    </source>
</evidence>
<feature type="compositionally biased region" description="Pro residues" evidence="1">
    <location>
        <begin position="50"/>
        <end position="64"/>
    </location>
</feature>
<comment type="caution">
    <text evidence="2">The sequence shown here is derived from an EMBL/GenBank/DDBJ whole genome shotgun (WGS) entry which is preliminary data.</text>
</comment>
<dbReference type="EMBL" id="JASSZA010000009">
    <property type="protein sequence ID" value="KAK2101492.1"/>
    <property type="molecule type" value="Genomic_DNA"/>
</dbReference>
<dbReference type="GO" id="GO:0034220">
    <property type="term" value="P:monoatomic ion transmembrane transport"/>
    <property type="evidence" value="ECO:0007669"/>
    <property type="project" value="UniProtKB-KW"/>
</dbReference>
<name>A0ABQ9UWN0_SAGOE</name>
<gene>
    <name evidence="2" type="primary">SCNN1A_2</name>
    <name evidence="2" type="ORF">P7K49_019158</name>
</gene>
<sequence length="232" mass="26598">MTWAPRSRPGRGSNPSPSRAPQTTGASRLSFNKQAAVTAVPARPRCLRLPHPPAVYTPVYPSPPDQREAPRRPQPRPGFSGLDRPPGAPWPDAFPLAPSRYAEIKEELEELDRITEQTLYDLYKYNSTTLVARSRGRRDLRGTLPHRLQRLRRGLQLDRKDWKIGFQLCNQNKSDCFYQTYSSGVDAVREWYRFHYINILSRLPETLPSLEEDTLGNFIFACRFNQVSCNQA</sequence>
<keyword evidence="2" id="KW-0813">Transport</keyword>
<proteinExistence type="predicted"/>
<organism evidence="2 3">
    <name type="scientific">Saguinus oedipus</name>
    <name type="common">Cotton-top tamarin</name>
    <name type="synonym">Oedipomidas oedipus</name>
    <dbReference type="NCBI Taxonomy" id="9490"/>
    <lineage>
        <taxon>Eukaryota</taxon>
        <taxon>Metazoa</taxon>
        <taxon>Chordata</taxon>
        <taxon>Craniata</taxon>
        <taxon>Vertebrata</taxon>
        <taxon>Euteleostomi</taxon>
        <taxon>Mammalia</taxon>
        <taxon>Eutheria</taxon>
        <taxon>Euarchontoglires</taxon>
        <taxon>Primates</taxon>
        <taxon>Haplorrhini</taxon>
        <taxon>Platyrrhini</taxon>
        <taxon>Cebidae</taxon>
        <taxon>Callitrichinae</taxon>
        <taxon>Saguinus</taxon>
    </lineage>
</organism>
<feature type="compositionally biased region" description="Polar residues" evidence="1">
    <location>
        <begin position="20"/>
        <end position="35"/>
    </location>
</feature>
<evidence type="ECO:0000313" key="3">
    <source>
        <dbReference type="Proteomes" id="UP001266305"/>
    </source>
</evidence>
<dbReference type="Proteomes" id="UP001266305">
    <property type="component" value="Unassembled WGS sequence"/>
</dbReference>
<accession>A0ABQ9UWN0</accession>
<feature type="region of interest" description="Disordered" evidence="1">
    <location>
        <begin position="1"/>
        <end position="94"/>
    </location>
</feature>
<evidence type="ECO:0000256" key="1">
    <source>
        <dbReference type="SAM" id="MobiDB-lite"/>
    </source>
</evidence>
<feature type="compositionally biased region" description="Low complexity" evidence="1">
    <location>
        <begin position="1"/>
        <end position="19"/>
    </location>
</feature>